<organism evidence="2 3">
    <name type="scientific">Microbispora rosea</name>
    <dbReference type="NCBI Taxonomy" id="58117"/>
    <lineage>
        <taxon>Bacteria</taxon>
        <taxon>Bacillati</taxon>
        <taxon>Actinomycetota</taxon>
        <taxon>Actinomycetes</taxon>
        <taxon>Streptosporangiales</taxon>
        <taxon>Streptosporangiaceae</taxon>
        <taxon>Microbispora</taxon>
    </lineage>
</organism>
<protein>
    <submittedName>
        <fullName evidence="2">Uncharacterized protein</fullName>
    </submittedName>
</protein>
<feature type="region of interest" description="Disordered" evidence="1">
    <location>
        <begin position="112"/>
        <end position="141"/>
    </location>
</feature>
<proteinExistence type="predicted"/>
<evidence type="ECO:0000313" key="3">
    <source>
        <dbReference type="Proteomes" id="UP000186096"/>
    </source>
</evidence>
<evidence type="ECO:0000256" key="1">
    <source>
        <dbReference type="SAM" id="MobiDB-lite"/>
    </source>
</evidence>
<dbReference type="AlphaFoldDB" id="A0A1N7FKX4"/>
<dbReference type="EMBL" id="FTNI01000022">
    <property type="protein sequence ID" value="SIS00886.1"/>
    <property type="molecule type" value="Genomic_DNA"/>
</dbReference>
<gene>
    <name evidence="2" type="ORF">SAMN05421833_122126</name>
</gene>
<dbReference type="Proteomes" id="UP000186096">
    <property type="component" value="Unassembled WGS sequence"/>
</dbReference>
<keyword evidence="3" id="KW-1185">Reference proteome</keyword>
<feature type="compositionally biased region" description="Polar residues" evidence="1">
    <location>
        <begin position="119"/>
        <end position="141"/>
    </location>
</feature>
<dbReference type="OrthoDB" id="3542412at2"/>
<reference evidence="3" key="1">
    <citation type="submission" date="2017-01" db="EMBL/GenBank/DDBJ databases">
        <authorList>
            <person name="Varghese N."/>
            <person name="Submissions S."/>
        </authorList>
    </citation>
    <scope>NUCLEOTIDE SEQUENCE [LARGE SCALE GENOMIC DNA]</scope>
    <source>
        <strain evidence="3">ATCC 12950</strain>
    </source>
</reference>
<evidence type="ECO:0000313" key="2">
    <source>
        <dbReference type="EMBL" id="SIS00886.1"/>
    </source>
</evidence>
<accession>A0A1N7FKX4</accession>
<sequence>MARHRARHSARHRAHDRGRHALTRPAARLLALTALAVTSAGLVLVPTTAGAATGRGPGGGGGGNGSNSRFVINNGQNNLNSLLAGSQWNMSGTQQLITGVDASVNAQASNCMRRPGCRGSQNLRGRNQSSPRTSGTVINGR</sequence>
<name>A0A1N7FKX4_9ACTN</name>
<dbReference type="RefSeq" id="WP_143734550.1">
    <property type="nucleotide sequence ID" value="NZ_FTNI01000022.1"/>
</dbReference>
<dbReference type="STRING" id="58117.SAMN05421833_122126"/>